<keyword evidence="4" id="KW-0902">Two-component regulatory system</keyword>
<evidence type="ECO:0000256" key="5">
    <source>
        <dbReference type="ARBA" id="ARBA00058004"/>
    </source>
</evidence>
<dbReference type="CDD" id="cd17546">
    <property type="entry name" value="REC_hyHK_CKI1_RcsC-like"/>
    <property type="match status" value="1"/>
</dbReference>
<keyword evidence="3 7" id="KW-0597">Phosphoprotein</keyword>
<sequence>MSHEIRTPINGVLGYAEIGYRNYQNTEKARNAFEKILVSGNRLLGVINDVLDFSKVEAGKLHLERTTVALNGVTEEVIEVVNELAMAKHLDLRLERAPNLPQTCLGDPLRIGQILLNLLSNAVKFTETGSVTLAASIADEHLIFRVTDTGIGMSEELIRRLFVPFEQGDGSMTRRFGGTGLGLSIAKRIAELMEGDIRVESQPGNGSTFEFRLPYHPSIEELATPHIFNCSPANATEKRLMGLTILIAEDEPVNQEILELNLTGEGARVVMVSNGQQAVERVLQDGHTTYDIVLMDMQMPVLDGLKATQRILEFAPDLPIIGQTANAFAEDQAQCFEAGMAGYITKPIDPNALVTLILKHVSIRREE</sequence>
<dbReference type="GO" id="GO:0000155">
    <property type="term" value="F:phosphorelay sensor kinase activity"/>
    <property type="evidence" value="ECO:0007669"/>
    <property type="project" value="InterPro"/>
</dbReference>
<dbReference type="PROSITE" id="PS50110">
    <property type="entry name" value="RESPONSE_REGULATORY"/>
    <property type="match status" value="1"/>
</dbReference>
<evidence type="ECO:0000256" key="1">
    <source>
        <dbReference type="ARBA" id="ARBA00000085"/>
    </source>
</evidence>
<proteinExistence type="predicted"/>
<evidence type="ECO:0000259" key="9">
    <source>
        <dbReference type="PROSITE" id="PS50110"/>
    </source>
</evidence>
<dbReference type="InterPro" id="IPR001789">
    <property type="entry name" value="Sig_transdc_resp-reg_receiver"/>
</dbReference>
<name>A0A935K636_9RHOO</name>
<evidence type="ECO:0000256" key="3">
    <source>
        <dbReference type="ARBA" id="ARBA00022553"/>
    </source>
</evidence>
<protein>
    <recommendedName>
        <fullName evidence="6">Virulence sensor protein BvgS</fullName>
        <ecNumber evidence="2">2.7.13.3</ecNumber>
    </recommendedName>
</protein>
<dbReference type="CDD" id="cd00082">
    <property type="entry name" value="HisKA"/>
    <property type="match status" value="1"/>
</dbReference>
<dbReference type="PROSITE" id="PS50109">
    <property type="entry name" value="HIS_KIN"/>
    <property type="match status" value="1"/>
</dbReference>
<dbReference type="InterPro" id="IPR003594">
    <property type="entry name" value="HATPase_dom"/>
</dbReference>
<dbReference type="SUPFAM" id="SSF52172">
    <property type="entry name" value="CheY-like"/>
    <property type="match status" value="1"/>
</dbReference>
<evidence type="ECO:0000313" key="10">
    <source>
        <dbReference type="EMBL" id="MBK7416277.1"/>
    </source>
</evidence>
<dbReference type="SUPFAM" id="SSF47384">
    <property type="entry name" value="Homodimeric domain of signal transducing histidine kinase"/>
    <property type="match status" value="1"/>
</dbReference>
<dbReference type="EMBL" id="JADJMS010000037">
    <property type="protein sequence ID" value="MBK7416277.1"/>
    <property type="molecule type" value="Genomic_DNA"/>
</dbReference>
<dbReference type="Proteomes" id="UP000739411">
    <property type="component" value="Unassembled WGS sequence"/>
</dbReference>
<dbReference type="FunFam" id="3.30.565.10:FF:000010">
    <property type="entry name" value="Sensor histidine kinase RcsC"/>
    <property type="match status" value="1"/>
</dbReference>
<gene>
    <name evidence="10" type="ORF">IPJ38_15430</name>
</gene>
<dbReference type="CDD" id="cd16922">
    <property type="entry name" value="HATPase_EvgS-ArcB-TorS-like"/>
    <property type="match status" value="1"/>
</dbReference>
<comment type="function">
    <text evidence="5">Member of the two-component regulatory system BvgS/BvgA. Phosphorylates BvgA via a four-step phosphorelay in response to environmental signals.</text>
</comment>
<dbReference type="InterPro" id="IPR036097">
    <property type="entry name" value="HisK_dim/P_sf"/>
</dbReference>
<reference evidence="10 11" key="1">
    <citation type="submission" date="2020-10" db="EMBL/GenBank/DDBJ databases">
        <title>Connecting structure to function with the recovery of over 1000 high-quality activated sludge metagenome-assembled genomes encoding full-length rRNA genes using long-read sequencing.</title>
        <authorList>
            <person name="Singleton C.M."/>
            <person name="Petriglieri F."/>
            <person name="Kristensen J.M."/>
            <person name="Kirkegaard R.H."/>
            <person name="Michaelsen T.Y."/>
            <person name="Andersen M.H."/>
            <person name="Karst S.M."/>
            <person name="Dueholm M.S."/>
            <person name="Nielsen P.H."/>
            <person name="Albertsen M."/>
        </authorList>
    </citation>
    <scope>NUCLEOTIDE SEQUENCE [LARGE SCALE GENOMIC DNA]</scope>
    <source>
        <strain evidence="10">EsbW_18-Q3-R4-48_BATAC.463</strain>
    </source>
</reference>
<dbReference type="SMART" id="SM00387">
    <property type="entry name" value="HATPase_c"/>
    <property type="match status" value="1"/>
</dbReference>
<accession>A0A935K636</accession>
<dbReference type="SMART" id="SM00448">
    <property type="entry name" value="REC"/>
    <property type="match status" value="1"/>
</dbReference>
<dbReference type="Gene3D" id="1.10.287.130">
    <property type="match status" value="1"/>
</dbReference>
<dbReference type="Pfam" id="PF00512">
    <property type="entry name" value="HisKA"/>
    <property type="match status" value="1"/>
</dbReference>
<feature type="domain" description="Response regulatory" evidence="9">
    <location>
        <begin position="244"/>
        <end position="361"/>
    </location>
</feature>
<dbReference type="InterPro" id="IPR036890">
    <property type="entry name" value="HATPase_C_sf"/>
</dbReference>
<evidence type="ECO:0000313" key="11">
    <source>
        <dbReference type="Proteomes" id="UP000739411"/>
    </source>
</evidence>
<evidence type="ECO:0000256" key="7">
    <source>
        <dbReference type="PROSITE-ProRule" id="PRU00169"/>
    </source>
</evidence>
<dbReference type="Pfam" id="PF00072">
    <property type="entry name" value="Response_reg"/>
    <property type="match status" value="1"/>
</dbReference>
<dbReference type="AlphaFoldDB" id="A0A935K636"/>
<dbReference type="InterPro" id="IPR004358">
    <property type="entry name" value="Sig_transdc_His_kin-like_C"/>
</dbReference>
<dbReference type="SMART" id="SM00388">
    <property type="entry name" value="HisKA"/>
    <property type="match status" value="1"/>
</dbReference>
<evidence type="ECO:0000256" key="6">
    <source>
        <dbReference type="ARBA" id="ARBA00070152"/>
    </source>
</evidence>
<dbReference type="EC" id="2.7.13.3" evidence="2"/>
<comment type="catalytic activity">
    <reaction evidence="1">
        <text>ATP + protein L-histidine = ADP + protein N-phospho-L-histidine.</text>
        <dbReference type="EC" id="2.7.13.3"/>
    </reaction>
</comment>
<dbReference type="PRINTS" id="PR00344">
    <property type="entry name" value="BCTRLSENSOR"/>
</dbReference>
<evidence type="ECO:0000259" key="8">
    <source>
        <dbReference type="PROSITE" id="PS50109"/>
    </source>
</evidence>
<dbReference type="PANTHER" id="PTHR45339:SF1">
    <property type="entry name" value="HYBRID SIGNAL TRANSDUCTION HISTIDINE KINASE J"/>
    <property type="match status" value="1"/>
</dbReference>
<dbReference type="SUPFAM" id="SSF55874">
    <property type="entry name" value="ATPase domain of HSP90 chaperone/DNA topoisomerase II/histidine kinase"/>
    <property type="match status" value="1"/>
</dbReference>
<dbReference type="InterPro" id="IPR005467">
    <property type="entry name" value="His_kinase_dom"/>
</dbReference>
<feature type="domain" description="Histidine kinase" evidence="8">
    <location>
        <begin position="1"/>
        <end position="217"/>
    </location>
</feature>
<evidence type="ECO:0000256" key="2">
    <source>
        <dbReference type="ARBA" id="ARBA00012438"/>
    </source>
</evidence>
<dbReference type="Gene3D" id="3.30.565.10">
    <property type="entry name" value="Histidine kinase-like ATPase, C-terminal domain"/>
    <property type="match status" value="1"/>
</dbReference>
<dbReference type="Gene3D" id="3.40.50.2300">
    <property type="match status" value="1"/>
</dbReference>
<organism evidence="10 11">
    <name type="scientific">Candidatus Dechloromonas phosphorivorans</name>
    <dbReference type="NCBI Taxonomy" id="2899244"/>
    <lineage>
        <taxon>Bacteria</taxon>
        <taxon>Pseudomonadati</taxon>
        <taxon>Pseudomonadota</taxon>
        <taxon>Betaproteobacteria</taxon>
        <taxon>Rhodocyclales</taxon>
        <taxon>Azonexaceae</taxon>
        <taxon>Dechloromonas</taxon>
    </lineage>
</organism>
<feature type="modified residue" description="4-aspartylphosphate" evidence="7">
    <location>
        <position position="296"/>
    </location>
</feature>
<comment type="caution">
    <text evidence="10">The sequence shown here is derived from an EMBL/GenBank/DDBJ whole genome shotgun (WGS) entry which is preliminary data.</text>
</comment>
<dbReference type="Pfam" id="PF02518">
    <property type="entry name" value="HATPase_c"/>
    <property type="match status" value="1"/>
</dbReference>
<dbReference type="PANTHER" id="PTHR45339">
    <property type="entry name" value="HYBRID SIGNAL TRANSDUCTION HISTIDINE KINASE J"/>
    <property type="match status" value="1"/>
</dbReference>
<dbReference type="InterPro" id="IPR011006">
    <property type="entry name" value="CheY-like_superfamily"/>
</dbReference>
<evidence type="ECO:0000256" key="4">
    <source>
        <dbReference type="ARBA" id="ARBA00023012"/>
    </source>
</evidence>
<dbReference type="InterPro" id="IPR003661">
    <property type="entry name" value="HisK_dim/P_dom"/>
</dbReference>